<sequence length="716" mass="80554">MPTEPAQGKDGRPTITQARVTEWNADGRTRIDKWHQGTAAETVIEDPFAWLETYTPEDAAWTAEQQRKTDDFLSQVPGEVRADIRGGLERMYHRDEIETPYREGNRVFQLRRTADQNHKVLYVYEEGEDIDGVGRAVIDPNEMSPDGTVSVDWMYPSTDGRFVAYGTSQKGSEQSTMFIRDVETGKDLTDSIPHTSLSYVSWLPDGSGFYYMRLPDPQEIPQASEKYMRRAYFHKIGQDQREDQLVFETESVNHGSSYVYVSRDGQFALAGVLKGANDSDFYLTRLKGGRCVQEDFKPIFTTKGAQMRFVGFKDGYFYGSTNDGSPNYRVLRLPFVKLETSDDLSDLNQWEEVVAESGDKLESAKFAGDKLVLNYLHNASSKVVVFDGKTSDSTEMALPYIGTVDISASQDSDTLYYSIESFASPAEVHEFNISTGAQRAVQKKDQVINPEDIVVDQVTFRSKDGTPVTMFLAYRKGLKKDGDNRVILTGYGGFNHSMTPKFSEHLAAWIDRGGVVALPNLRGGGEYGQEWHEAGRLGNKQNVFDDFAAAAEYLTVEEYTRKEKLAAWGRSNGGLLTGAVLTQRPELFGAVISQVPLLDMVTYHNHKIAKLWRHEYGDPENPEHFLFLLAYSPYHNLRPEANYPPTIFVTGIEDSRVDPMHARKMAARMQDMHPEATVLIRTEMQGGHGAGKPVNLKIEEEADMYTFLEAVLGEKV</sequence>
<feature type="domain" description="Peptidase S9A N-terminal" evidence="6">
    <location>
        <begin position="40"/>
        <end position="443"/>
    </location>
</feature>
<dbReference type="GO" id="GO:0005829">
    <property type="term" value="C:cytosol"/>
    <property type="evidence" value="ECO:0007669"/>
    <property type="project" value="TreeGrafter"/>
</dbReference>
<evidence type="ECO:0000256" key="3">
    <source>
        <dbReference type="ARBA" id="ARBA00022801"/>
    </source>
</evidence>
<dbReference type="PRINTS" id="PR00862">
    <property type="entry name" value="PROLIGOPTASE"/>
</dbReference>
<accession>A0A1F7JHB3</accession>
<dbReference type="InterPro" id="IPR002470">
    <property type="entry name" value="Peptidase_S9A"/>
</dbReference>
<gene>
    <name evidence="7" type="ORF">A3H78_00825</name>
</gene>
<reference evidence="7 8" key="1">
    <citation type="journal article" date="2016" name="Nat. Commun.">
        <title>Thousands of microbial genomes shed light on interconnected biogeochemical processes in an aquifer system.</title>
        <authorList>
            <person name="Anantharaman K."/>
            <person name="Brown C.T."/>
            <person name="Hug L.A."/>
            <person name="Sharon I."/>
            <person name="Castelle C.J."/>
            <person name="Probst A.J."/>
            <person name="Thomas B.C."/>
            <person name="Singh A."/>
            <person name="Wilkins M.J."/>
            <person name="Karaoz U."/>
            <person name="Brodie E.L."/>
            <person name="Williams K.H."/>
            <person name="Hubbard S.S."/>
            <person name="Banfield J.F."/>
        </authorList>
    </citation>
    <scope>NUCLEOTIDE SEQUENCE [LARGE SCALE GENOMIC DNA]</scope>
</reference>
<dbReference type="GO" id="GO:0006508">
    <property type="term" value="P:proteolysis"/>
    <property type="evidence" value="ECO:0007669"/>
    <property type="project" value="UniProtKB-KW"/>
</dbReference>
<dbReference type="Pfam" id="PF00326">
    <property type="entry name" value="Peptidase_S9"/>
    <property type="match status" value="1"/>
</dbReference>
<evidence type="ECO:0000259" key="6">
    <source>
        <dbReference type="Pfam" id="PF02897"/>
    </source>
</evidence>
<organism evidence="7 8">
    <name type="scientific">Candidatus Roizmanbacteria bacterium RIFCSPLOWO2_02_FULL_36_11</name>
    <dbReference type="NCBI Taxonomy" id="1802071"/>
    <lineage>
        <taxon>Bacteria</taxon>
        <taxon>Candidatus Roizmaniibacteriota</taxon>
    </lineage>
</organism>
<evidence type="ECO:0000256" key="4">
    <source>
        <dbReference type="ARBA" id="ARBA00022825"/>
    </source>
</evidence>
<dbReference type="InterPro" id="IPR001375">
    <property type="entry name" value="Peptidase_S9_cat"/>
</dbReference>
<keyword evidence="2" id="KW-0645">Protease</keyword>
<dbReference type="SUPFAM" id="SSF50993">
    <property type="entry name" value="Peptidase/esterase 'gauge' domain"/>
    <property type="match status" value="1"/>
</dbReference>
<dbReference type="GO" id="GO:0004252">
    <property type="term" value="F:serine-type endopeptidase activity"/>
    <property type="evidence" value="ECO:0007669"/>
    <property type="project" value="InterPro"/>
</dbReference>
<dbReference type="GO" id="GO:0070012">
    <property type="term" value="F:oligopeptidase activity"/>
    <property type="evidence" value="ECO:0007669"/>
    <property type="project" value="TreeGrafter"/>
</dbReference>
<name>A0A1F7JHB3_9BACT</name>
<keyword evidence="3" id="KW-0378">Hydrolase</keyword>
<evidence type="ECO:0008006" key="9">
    <source>
        <dbReference type="Google" id="ProtNLM"/>
    </source>
</evidence>
<protein>
    <recommendedName>
        <fullName evidence="9">Peptidase S9</fullName>
    </recommendedName>
</protein>
<dbReference type="EMBL" id="MGAV01000012">
    <property type="protein sequence ID" value="OGK55003.1"/>
    <property type="molecule type" value="Genomic_DNA"/>
</dbReference>
<dbReference type="Proteomes" id="UP000177418">
    <property type="component" value="Unassembled WGS sequence"/>
</dbReference>
<comment type="similarity">
    <text evidence="1">Belongs to the peptidase S9A family.</text>
</comment>
<dbReference type="PANTHER" id="PTHR42881">
    <property type="entry name" value="PROLYL ENDOPEPTIDASE"/>
    <property type="match status" value="1"/>
</dbReference>
<dbReference type="InterPro" id="IPR002471">
    <property type="entry name" value="Pept_S9_AS"/>
</dbReference>
<evidence type="ECO:0000313" key="7">
    <source>
        <dbReference type="EMBL" id="OGK55003.1"/>
    </source>
</evidence>
<dbReference type="InterPro" id="IPR029058">
    <property type="entry name" value="AB_hydrolase_fold"/>
</dbReference>
<dbReference type="InterPro" id="IPR023302">
    <property type="entry name" value="Pept_S9A_N"/>
</dbReference>
<evidence type="ECO:0000256" key="2">
    <source>
        <dbReference type="ARBA" id="ARBA00022670"/>
    </source>
</evidence>
<dbReference type="Gene3D" id="3.40.50.1820">
    <property type="entry name" value="alpha/beta hydrolase"/>
    <property type="match status" value="1"/>
</dbReference>
<feature type="domain" description="Peptidase S9 prolyl oligopeptidase catalytic" evidence="5">
    <location>
        <begin position="501"/>
        <end position="714"/>
    </location>
</feature>
<dbReference type="FunFam" id="3.40.50.1820:FF:000005">
    <property type="entry name" value="Prolyl endopeptidase"/>
    <property type="match status" value="1"/>
</dbReference>
<dbReference type="Gene3D" id="2.130.10.120">
    <property type="entry name" value="Prolyl oligopeptidase, N-terminal domain"/>
    <property type="match status" value="1"/>
</dbReference>
<evidence type="ECO:0000313" key="8">
    <source>
        <dbReference type="Proteomes" id="UP000177418"/>
    </source>
</evidence>
<evidence type="ECO:0000256" key="1">
    <source>
        <dbReference type="ARBA" id="ARBA00005228"/>
    </source>
</evidence>
<comment type="caution">
    <text evidence="7">The sequence shown here is derived from an EMBL/GenBank/DDBJ whole genome shotgun (WGS) entry which is preliminary data.</text>
</comment>
<keyword evidence="4" id="KW-0720">Serine protease</keyword>
<dbReference type="SUPFAM" id="SSF53474">
    <property type="entry name" value="alpha/beta-Hydrolases"/>
    <property type="match status" value="1"/>
</dbReference>
<dbReference type="Pfam" id="PF02897">
    <property type="entry name" value="Peptidase_S9_N"/>
    <property type="match status" value="1"/>
</dbReference>
<dbReference type="PROSITE" id="PS00708">
    <property type="entry name" value="PRO_ENDOPEP_SER"/>
    <property type="match status" value="1"/>
</dbReference>
<evidence type="ECO:0000259" key="5">
    <source>
        <dbReference type="Pfam" id="PF00326"/>
    </source>
</evidence>
<dbReference type="InterPro" id="IPR051167">
    <property type="entry name" value="Prolyl_oligopep/macrocyclase"/>
</dbReference>
<dbReference type="PANTHER" id="PTHR42881:SF13">
    <property type="entry name" value="PROLYL ENDOPEPTIDASE"/>
    <property type="match status" value="1"/>
</dbReference>
<dbReference type="AlphaFoldDB" id="A0A1F7JHB3"/>
<proteinExistence type="inferred from homology"/>